<dbReference type="GO" id="GO:0016020">
    <property type="term" value="C:membrane"/>
    <property type="evidence" value="ECO:0007669"/>
    <property type="project" value="UniProtKB-SubCell"/>
</dbReference>
<keyword evidence="3 6" id="KW-1133">Transmembrane helix</keyword>
<dbReference type="InterPro" id="IPR051694">
    <property type="entry name" value="Immunoregulatory_rcpt-like"/>
</dbReference>
<dbReference type="GO" id="GO:0071944">
    <property type="term" value="C:cell periphery"/>
    <property type="evidence" value="ECO:0007669"/>
    <property type="project" value="UniProtKB-ARBA"/>
</dbReference>
<reference evidence="8 9" key="1">
    <citation type="submission" date="2015-01" db="EMBL/GenBank/DDBJ databases">
        <title>The Genome Sequence of Exophiala sideris CBS121828.</title>
        <authorList>
            <consortium name="The Broad Institute Genomics Platform"/>
            <person name="Cuomo C."/>
            <person name="de Hoog S."/>
            <person name="Gorbushina A."/>
            <person name="Stielow B."/>
            <person name="Teixiera M."/>
            <person name="Abouelleil A."/>
            <person name="Chapman S.B."/>
            <person name="Priest M."/>
            <person name="Young S.K."/>
            <person name="Wortman J."/>
            <person name="Nusbaum C."/>
            <person name="Birren B."/>
        </authorList>
    </citation>
    <scope>NUCLEOTIDE SEQUENCE [LARGE SCALE GENOMIC DNA]</scope>
    <source>
        <strain evidence="8 9">CBS 121828</strain>
    </source>
</reference>
<feature type="compositionally biased region" description="Basic and acidic residues" evidence="5">
    <location>
        <begin position="327"/>
        <end position="338"/>
    </location>
</feature>
<feature type="compositionally biased region" description="Polar residues" evidence="5">
    <location>
        <begin position="669"/>
        <end position="694"/>
    </location>
</feature>
<feature type="compositionally biased region" description="Low complexity" evidence="5">
    <location>
        <begin position="539"/>
        <end position="553"/>
    </location>
</feature>
<evidence type="ECO:0000256" key="7">
    <source>
        <dbReference type="SAM" id="SignalP"/>
    </source>
</evidence>
<evidence type="ECO:0008006" key="10">
    <source>
        <dbReference type="Google" id="ProtNLM"/>
    </source>
</evidence>
<organism evidence="8 9">
    <name type="scientific">Exophiala sideris</name>
    <dbReference type="NCBI Taxonomy" id="1016849"/>
    <lineage>
        <taxon>Eukaryota</taxon>
        <taxon>Fungi</taxon>
        <taxon>Dikarya</taxon>
        <taxon>Ascomycota</taxon>
        <taxon>Pezizomycotina</taxon>
        <taxon>Eurotiomycetes</taxon>
        <taxon>Chaetothyriomycetidae</taxon>
        <taxon>Chaetothyriales</taxon>
        <taxon>Herpotrichiellaceae</taxon>
        <taxon>Exophiala</taxon>
    </lineage>
</organism>
<comment type="subcellular location">
    <subcellularLocation>
        <location evidence="1">Membrane</location>
        <topology evidence="1">Single-pass membrane protein</topology>
    </subcellularLocation>
</comment>
<keyword evidence="4 6" id="KW-0472">Membrane</keyword>
<dbReference type="HOGENOM" id="CLU_019695_0_0_1"/>
<keyword evidence="7" id="KW-0732">Signal</keyword>
<evidence type="ECO:0000313" key="9">
    <source>
        <dbReference type="Proteomes" id="UP000053599"/>
    </source>
</evidence>
<dbReference type="EMBL" id="KN846953">
    <property type="protein sequence ID" value="KIV79437.1"/>
    <property type="molecule type" value="Genomic_DNA"/>
</dbReference>
<accession>A0A0D1Y952</accession>
<feature type="compositionally biased region" description="Basic and acidic residues" evidence="5">
    <location>
        <begin position="390"/>
        <end position="399"/>
    </location>
</feature>
<proteinExistence type="predicted"/>
<gene>
    <name evidence="8" type="ORF">PV11_06999</name>
</gene>
<feature type="compositionally biased region" description="Basic and acidic residues" evidence="5">
    <location>
        <begin position="579"/>
        <end position="594"/>
    </location>
</feature>
<evidence type="ECO:0000313" key="8">
    <source>
        <dbReference type="EMBL" id="KIV79437.1"/>
    </source>
</evidence>
<dbReference type="AlphaFoldDB" id="A0A0D1Y952"/>
<evidence type="ECO:0000256" key="1">
    <source>
        <dbReference type="ARBA" id="ARBA00004167"/>
    </source>
</evidence>
<evidence type="ECO:0000256" key="2">
    <source>
        <dbReference type="ARBA" id="ARBA00022692"/>
    </source>
</evidence>
<feature type="region of interest" description="Disordered" evidence="5">
    <location>
        <begin position="316"/>
        <end position="400"/>
    </location>
</feature>
<evidence type="ECO:0000256" key="5">
    <source>
        <dbReference type="SAM" id="MobiDB-lite"/>
    </source>
</evidence>
<evidence type="ECO:0000256" key="3">
    <source>
        <dbReference type="ARBA" id="ARBA00022989"/>
    </source>
</evidence>
<feature type="chain" id="PRO_5002251765" description="REJ domain-containing protein" evidence="7">
    <location>
        <begin position="20"/>
        <end position="726"/>
    </location>
</feature>
<feature type="signal peptide" evidence="7">
    <location>
        <begin position="1"/>
        <end position="19"/>
    </location>
</feature>
<feature type="compositionally biased region" description="Basic and acidic residues" evidence="5">
    <location>
        <begin position="441"/>
        <end position="455"/>
    </location>
</feature>
<evidence type="ECO:0000256" key="6">
    <source>
        <dbReference type="SAM" id="Phobius"/>
    </source>
</evidence>
<feature type="region of interest" description="Disordered" evidence="5">
    <location>
        <begin position="240"/>
        <end position="262"/>
    </location>
</feature>
<name>A0A0D1Y952_9EURO</name>
<protein>
    <recommendedName>
        <fullName evidence="10">REJ domain-containing protein</fullName>
    </recommendedName>
</protein>
<feature type="transmembrane region" description="Helical" evidence="6">
    <location>
        <begin position="154"/>
        <end position="178"/>
    </location>
</feature>
<dbReference type="OrthoDB" id="4120617at2759"/>
<dbReference type="PANTHER" id="PTHR15549">
    <property type="entry name" value="PAIRED IMMUNOGLOBULIN-LIKE TYPE 2 RECEPTOR"/>
    <property type="match status" value="1"/>
</dbReference>
<feature type="compositionally biased region" description="Low complexity" evidence="5">
    <location>
        <begin position="474"/>
        <end position="490"/>
    </location>
</feature>
<evidence type="ECO:0000256" key="4">
    <source>
        <dbReference type="ARBA" id="ARBA00023136"/>
    </source>
</evidence>
<feature type="compositionally biased region" description="Low complexity" evidence="5">
    <location>
        <begin position="134"/>
        <end position="147"/>
    </location>
</feature>
<sequence>MKASRSLLLATGLLSLVEAQNLYSLLVSDAESVYSQVTSILSSAASAAATTTSDSQSAAAQTSSASASATSSEDYASASSSSSQYSSSISSSSTSSSASSSISSSSLAQVSSTITDAATKSIPSTLATSSVLGSTAETSTPSVSSSRSNHDHNLAIILGTVLGALALGLLILALLLCWKRRRASSPRHRGLFPDDDEVESWRLNRQSDPIGTSSMNASNQRFSAAGAAPLMSEHPAFRNYDGEHENPFIPVPPPPRRTAPNSRAGLTDGTIPGEDPFLNEKEVAVGRPTSWRSYASNNKSNEKELVGAGLVGGAVGAGLNHHHNKHAQNDDTLNEKSVEPQAPRQIHRKPIPVNQNNGREPWPFSPVSPVDPASEAALLAKSAPRSSNESGRRPSRDAARANASFDQIYAPTGAETAHGHTGVAAELSAAAAGAIGGAALTHHDEHRREKSRSSERGANGQSARRPAMMHRNSSDLSTTSSSSNYSHGYSEALPKAATLKEPEFSAAPAPLTSGPQSNPYSAPAIPPKHSRRNSPVGTSAAYAYPNRPANPSPLGNEVRREPSKQAPHSAGVMALPSRRPRDNSASRYSFDHTPYDSYPGGQGEYFPDDSTLVSATGGLVGDDRYPHMGVPRRQSGGEFHNAATQAQSSTPPPLPRDSKVEMWMPMASDDSSWRMSSGMPSGWQRQSPRNSGSHMQGGAGGKRLRASDLPGRDDSPYSRAGLGQAM</sequence>
<feature type="region of interest" description="Disordered" evidence="5">
    <location>
        <begin position="441"/>
        <end position="726"/>
    </location>
</feature>
<dbReference type="STRING" id="1016849.A0A0D1Y952"/>
<feature type="region of interest" description="Disordered" evidence="5">
    <location>
        <begin position="130"/>
        <end position="149"/>
    </location>
</feature>
<keyword evidence="2 6" id="KW-0812">Transmembrane</keyword>
<dbReference type="Proteomes" id="UP000053599">
    <property type="component" value="Unassembled WGS sequence"/>
</dbReference>